<accession>M2Z435</accession>
<keyword evidence="6 8" id="KW-0315">Glutamine amidotransferase</keyword>
<dbReference type="RefSeq" id="WP_008619037.1">
    <property type="nucleotide sequence ID" value="NZ_AONQ01000042.1"/>
</dbReference>
<dbReference type="PANTHER" id="PTHR43284">
    <property type="entry name" value="ASPARAGINE SYNTHETASE (GLUTAMINE-HYDROLYZING)"/>
    <property type="match status" value="1"/>
</dbReference>
<dbReference type="AlphaFoldDB" id="M2Z435"/>
<organism evidence="12 13">
    <name type="scientific">Paramagnetospirillum caucaseum</name>
    <dbReference type="NCBI Taxonomy" id="1244869"/>
    <lineage>
        <taxon>Bacteria</taxon>
        <taxon>Pseudomonadati</taxon>
        <taxon>Pseudomonadota</taxon>
        <taxon>Alphaproteobacteria</taxon>
        <taxon>Rhodospirillales</taxon>
        <taxon>Magnetospirillaceae</taxon>
        <taxon>Paramagnetospirillum</taxon>
    </lineage>
</organism>
<evidence type="ECO:0000313" key="12">
    <source>
        <dbReference type="EMBL" id="EME69125.1"/>
    </source>
</evidence>
<feature type="site" description="Important for beta-aspartyl-AMP intermediate formation" evidence="10">
    <location>
        <position position="364"/>
    </location>
</feature>
<dbReference type="NCBIfam" id="TIGR01536">
    <property type="entry name" value="asn_synth_AEB"/>
    <property type="match status" value="1"/>
</dbReference>
<keyword evidence="8" id="KW-0028">Amino-acid biosynthesis</keyword>
<evidence type="ECO:0000313" key="13">
    <source>
        <dbReference type="Proteomes" id="UP000011744"/>
    </source>
</evidence>
<dbReference type="SUPFAM" id="SSF56235">
    <property type="entry name" value="N-terminal nucleophile aminohydrolases (Ntn hydrolases)"/>
    <property type="match status" value="1"/>
</dbReference>
<evidence type="ECO:0000256" key="1">
    <source>
        <dbReference type="ARBA" id="ARBA00005187"/>
    </source>
</evidence>
<evidence type="ECO:0000256" key="6">
    <source>
        <dbReference type="ARBA" id="ARBA00022962"/>
    </source>
</evidence>
<feature type="binding site" evidence="9">
    <location>
        <position position="97"/>
    </location>
    <ligand>
        <name>L-glutamine</name>
        <dbReference type="ChEBI" id="CHEBI:58359"/>
    </ligand>
</feature>
<dbReference type="PATRIC" id="fig|1244869.3.peg.3019"/>
<evidence type="ECO:0000256" key="4">
    <source>
        <dbReference type="ARBA" id="ARBA00022741"/>
    </source>
</evidence>
<dbReference type="PANTHER" id="PTHR43284:SF1">
    <property type="entry name" value="ASPARAGINE SYNTHETASE"/>
    <property type="match status" value="1"/>
</dbReference>
<dbReference type="Gene3D" id="3.60.20.10">
    <property type="entry name" value="Glutamine Phosphoribosylpyrophosphate, subunit 1, domain 1"/>
    <property type="match status" value="1"/>
</dbReference>
<dbReference type="InterPro" id="IPR029055">
    <property type="entry name" value="Ntn_hydrolases_N"/>
</dbReference>
<evidence type="ECO:0000256" key="5">
    <source>
        <dbReference type="ARBA" id="ARBA00022840"/>
    </source>
</evidence>
<keyword evidence="13" id="KW-1185">Reference proteome</keyword>
<name>M2Z435_9PROT</name>
<dbReference type="Gene3D" id="3.40.50.620">
    <property type="entry name" value="HUPs"/>
    <property type="match status" value="1"/>
</dbReference>
<comment type="similarity">
    <text evidence="2">Belongs to the asparagine synthetase family.</text>
</comment>
<keyword evidence="5 9" id="KW-0067">ATP-binding</keyword>
<keyword evidence="8" id="KW-0061">Asparagine biosynthesis</keyword>
<dbReference type="PROSITE" id="PS51278">
    <property type="entry name" value="GATASE_TYPE_2"/>
    <property type="match status" value="1"/>
</dbReference>
<dbReference type="GO" id="GO:0005829">
    <property type="term" value="C:cytosol"/>
    <property type="evidence" value="ECO:0007669"/>
    <property type="project" value="TreeGrafter"/>
</dbReference>
<comment type="caution">
    <text evidence="12">The sequence shown here is derived from an EMBL/GenBank/DDBJ whole genome shotgun (WGS) entry which is preliminary data.</text>
</comment>
<evidence type="ECO:0000256" key="8">
    <source>
        <dbReference type="PIRSR" id="PIRSR001589-1"/>
    </source>
</evidence>
<comment type="pathway">
    <text evidence="1">Amino-acid biosynthesis; L-asparagine biosynthesis; L-asparagine from L-aspartate (L-Gln route): step 1/1.</text>
</comment>
<evidence type="ECO:0000256" key="3">
    <source>
        <dbReference type="ARBA" id="ARBA00012737"/>
    </source>
</evidence>
<dbReference type="InterPro" id="IPR051786">
    <property type="entry name" value="ASN_synthetase/amidase"/>
</dbReference>
<evidence type="ECO:0000256" key="2">
    <source>
        <dbReference type="ARBA" id="ARBA00005752"/>
    </source>
</evidence>
<dbReference type="InterPro" id="IPR001962">
    <property type="entry name" value="Asn_synthase"/>
</dbReference>
<evidence type="ECO:0000259" key="11">
    <source>
        <dbReference type="PROSITE" id="PS51278"/>
    </source>
</evidence>
<feature type="active site" description="For GATase activity" evidence="8">
    <location>
        <position position="2"/>
    </location>
</feature>
<dbReference type="CDD" id="cd00712">
    <property type="entry name" value="AsnB"/>
    <property type="match status" value="1"/>
</dbReference>
<dbReference type="Proteomes" id="UP000011744">
    <property type="component" value="Unassembled WGS sequence"/>
</dbReference>
<sequence length="620" mass="67514">MCGIAGSTHADESVLAEMVARIRHRGPDGDGIWRDEASGVGLAHARLAILDLSHGGDQPMASPCGRWVIAFNGEIYNFGELKAELEAEGETFRSTSDTEVLLRLLMCGGKAALPRLVGMFAFALWDREQQSLLLVRDRLGVKPLVWSRLPDGGLAFASEIHALRAHPGLDLGMDREALSQFLACLYVPAPRTMHAGIAKLRPGHWLEWRAGAVSEGCWWKPAYTGARGLSVDEAAEEVMPLLMSAVRLRMIADVEVGCFLSGGIDSSVIAALMAQAAREQGARPPRTFTMTFDEAAYDERDAAAAVSRHVGSVHAELPARPEVAGFLDDMVRLFGEPFGNPTALLVHDLSTKARNHLKVALVGDGGDEVFAGYPRYHGGLLAGRYRAMVPGPLRKLAAIAATLIPESSSGRHSLRRAREFLTSASLPDGQMYAAWVEYFSPAERKALLGLTDEPSRPIAELYAQAPSQSPLDAMQQTDLQSFLPGNLLSYGDAMSMAVALELRHPFLDHRLIETVGRMAPATRFAQGKKTILKAVARRLLPAGIVERPKLGFNPPMGVWLRNDLKALVDERLTRGRMQALGLEWTAVEALLAEHRRGRRDLSLPVWALLVLDAYASSVRP</sequence>
<dbReference type="eggNOG" id="COG0367">
    <property type="taxonomic scope" value="Bacteria"/>
</dbReference>
<dbReference type="STRING" id="1244869.H261_15010"/>
<dbReference type="Pfam" id="PF13522">
    <property type="entry name" value="GATase_6"/>
    <property type="match status" value="1"/>
</dbReference>
<keyword evidence="4 9" id="KW-0547">Nucleotide-binding</keyword>
<evidence type="ECO:0000256" key="7">
    <source>
        <dbReference type="ARBA" id="ARBA00048741"/>
    </source>
</evidence>
<dbReference type="GO" id="GO:0004066">
    <property type="term" value="F:asparagine synthase (glutamine-hydrolyzing) activity"/>
    <property type="evidence" value="ECO:0007669"/>
    <property type="project" value="UniProtKB-EC"/>
</dbReference>
<dbReference type="InterPro" id="IPR006426">
    <property type="entry name" value="Asn_synth_AEB"/>
</dbReference>
<proteinExistence type="inferred from homology"/>
<dbReference type="InterPro" id="IPR014729">
    <property type="entry name" value="Rossmann-like_a/b/a_fold"/>
</dbReference>
<evidence type="ECO:0000256" key="10">
    <source>
        <dbReference type="PIRSR" id="PIRSR001589-3"/>
    </source>
</evidence>
<dbReference type="GO" id="GO:0005524">
    <property type="term" value="F:ATP binding"/>
    <property type="evidence" value="ECO:0007669"/>
    <property type="project" value="UniProtKB-KW"/>
</dbReference>
<gene>
    <name evidence="12" type="ORF">H261_15010</name>
</gene>
<dbReference type="EMBL" id="AONQ01000042">
    <property type="protein sequence ID" value="EME69125.1"/>
    <property type="molecule type" value="Genomic_DNA"/>
</dbReference>
<dbReference type="CDD" id="cd01991">
    <property type="entry name" value="Asn_synthase_B_C"/>
    <property type="match status" value="1"/>
</dbReference>
<dbReference type="PIRSF" id="PIRSF001589">
    <property type="entry name" value="Asn_synthetase_glu-h"/>
    <property type="match status" value="1"/>
</dbReference>
<dbReference type="InterPro" id="IPR033738">
    <property type="entry name" value="AsnB_N"/>
</dbReference>
<evidence type="ECO:0000256" key="9">
    <source>
        <dbReference type="PIRSR" id="PIRSR001589-2"/>
    </source>
</evidence>
<dbReference type="SUPFAM" id="SSF52402">
    <property type="entry name" value="Adenine nucleotide alpha hydrolases-like"/>
    <property type="match status" value="1"/>
</dbReference>
<protein>
    <recommendedName>
        <fullName evidence="3">asparagine synthase (glutamine-hydrolyzing)</fullName>
        <ecNumber evidence="3">6.3.5.4</ecNumber>
    </recommendedName>
</protein>
<dbReference type="GO" id="GO:0006529">
    <property type="term" value="P:asparagine biosynthetic process"/>
    <property type="evidence" value="ECO:0007669"/>
    <property type="project" value="UniProtKB-KW"/>
</dbReference>
<dbReference type="EC" id="6.3.5.4" evidence="3"/>
<dbReference type="Pfam" id="PF00733">
    <property type="entry name" value="Asn_synthase"/>
    <property type="match status" value="1"/>
</dbReference>
<feature type="domain" description="Glutamine amidotransferase type-2" evidence="11">
    <location>
        <begin position="2"/>
        <end position="211"/>
    </location>
</feature>
<dbReference type="OrthoDB" id="9763290at2"/>
<dbReference type="InterPro" id="IPR017932">
    <property type="entry name" value="GATase_2_dom"/>
</dbReference>
<comment type="catalytic activity">
    <reaction evidence="7">
        <text>L-aspartate + L-glutamine + ATP + H2O = L-asparagine + L-glutamate + AMP + diphosphate + H(+)</text>
        <dbReference type="Rhea" id="RHEA:12228"/>
        <dbReference type="ChEBI" id="CHEBI:15377"/>
        <dbReference type="ChEBI" id="CHEBI:15378"/>
        <dbReference type="ChEBI" id="CHEBI:29985"/>
        <dbReference type="ChEBI" id="CHEBI:29991"/>
        <dbReference type="ChEBI" id="CHEBI:30616"/>
        <dbReference type="ChEBI" id="CHEBI:33019"/>
        <dbReference type="ChEBI" id="CHEBI:58048"/>
        <dbReference type="ChEBI" id="CHEBI:58359"/>
        <dbReference type="ChEBI" id="CHEBI:456215"/>
        <dbReference type="EC" id="6.3.5.4"/>
    </reaction>
</comment>
<reference evidence="12 13" key="1">
    <citation type="journal article" date="2014" name="Genome Announc.">
        <title>Draft Genome Sequence of Magnetospirillum sp. Strain SO-1, a Freshwater Magnetotactic Bacterium Isolated from the Ol'khovka River, Russia.</title>
        <authorList>
            <person name="Grouzdev D.S."/>
            <person name="Dziuba M.V."/>
            <person name="Sukhacheva M.S."/>
            <person name="Mardanov A.V."/>
            <person name="Beletskiy A.V."/>
            <person name="Kuznetsov B.B."/>
            <person name="Skryabin K.G."/>
        </authorList>
    </citation>
    <scope>NUCLEOTIDE SEQUENCE [LARGE SCALE GENOMIC DNA]</scope>
    <source>
        <strain evidence="12 13">SO-1</strain>
    </source>
</reference>